<dbReference type="Proteomes" id="UP001320876">
    <property type="component" value="Unassembled WGS sequence"/>
</dbReference>
<sequence length="57" mass="6457">MTSTTSVFVVSAIGPDNRAQIFGTCISEDEADRLIARLAAKLLLYRRWQWTPWQSGE</sequence>
<proteinExistence type="predicted"/>
<dbReference type="EMBL" id="JAPDDT010000013">
    <property type="protein sequence ID" value="MCW1925283.1"/>
    <property type="molecule type" value="Genomic_DNA"/>
</dbReference>
<name>A0ABT3GP52_9BACT</name>
<evidence type="ECO:0000313" key="1">
    <source>
        <dbReference type="EMBL" id="MCW1925283.1"/>
    </source>
</evidence>
<dbReference type="RefSeq" id="WP_264489390.1">
    <property type="nucleotide sequence ID" value="NZ_JAPDDT010000013.1"/>
</dbReference>
<comment type="caution">
    <text evidence="1">The sequence shown here is derived from an EMBL/GenBank/DDBJ whole genome shotgun (WGS) entry which is preliminary data.</text>
</comment>
<reference evidence="1 2" key="1">
    <citation type="submission" date="2022-10" db="EMBL/GenBank/DDBJ databases">
        <title>Luteolibacter arcticus strain CCTCC AB 2014275, whole genome shotgun sequencing project.</title>
        <authorList>
            <person name="Zhao G."/>
            <person name="Shen L."/>
        </authorList>
    </citation>
    <scope>NUCLEOTIDE SEQUENCE [LARGE SCALE GENOMIC DNA]</scope>
    <source>
        <strain evidence="1 2">CCTCC AB 2014275</strain>
    </source>
</reference>
<organism evidence="1 2">
    <name type="scientific">Luteolibacter arcticus</name>
    <dbReference type="NCBI Taxonomy" id="1581411"/>
    <lineage>
        <taxon>Bacteria</taxon>
        <taxon>Pseudomonadati</taxon>
        <taxon>Verrucomicrobiota</taxon>
        <taxon>Verrucomicrobiia</taxon>
        <taxon>Verrucomicrobiales</taxon>
        <taxon>Verrucomicrobiaceae</taxon>
        <taxon>Luteolibacter</taxon>
    </lineage>
</organism>
<accession>A0ABT3GP52</accession>
<gene>
    <name evidence="1" type="ORF">OKA05_22170</name>
</gene>
<keyword evidence="2" id="KW-1185">Reference proteome</keyword>
<protein>
    <submittedName>
        <fullName evidence="1">Uncharacterized protein</fullName>
    </submittedName>
</protein>
<evidence type="ECO:0000313" key="2">
    <source>
        <dbReference type="Proteomes" id="UP001320876"/>
    </source>
</evidence>